<gene>
    <name evidence="3" type="ORF">JRO89_XS13G0024400</name>
</gene>
<organism evidence="3 4">
    <name type="scientific">Xanthoceras sorbifolium</name>
    <dbReference type="NCBI Taxonomy" id="99658"/>
    <lineage>
        <taxon>Eukaryota</taxon>
        <taxon>Viridiplantae</taxon>
        <taxon>Streptophyta</taxon>
        <taxon>Embryophyta</taxon>
        <taxon>Tracheophyta</taxon>
        <taxon>Spermatophyta</taxon>
        <taxon>Magnoliopsida</taxon>
        <taxon>eudicotyledons</taxon>
        <taxon>Gunneridae</taxon>
        <taxon>Pentapetalae</taxon>
        <taxon>rosids</taxon>
        <taxon>malvids</taxon>
        <taxon>Sapindales</taxon>
        <taxon>Sapindaceae</taxon>
        <taxon>Xanthoceroideae</taxon>
        <taxon>Xanthoceras</taxon>
    </lineage>
</organism>
<comment type="caution">
    <text evidence="3">The sequence shown here is derived from an EMBL/GenBank/DDBJ whole genome shotgun (WGS) entry which is preliminary data.</text>
</comment>
<dbReference type="EMBL" id="JAFEMO010000013">
    <property type="protein sequence ID" value="KAH7549393.1"/>
    <property type="molecule type" value="Genomic_DNA"/>
</dbReference>
<feature type="compositionally biased region" description="Basic and acidic residues" evidence="1">
    <location>
        <begin position="189"/>
        <end position="201"/>
    </location>
</feature>
<name>A0ABQ8H658_9ROSI</name>
<dbReference type="Proteomes" id="UP000827721">
    <property type="component" value="Unassembled WGS sequence"/>
</dbReference>
<reference evidence="3 4" key="1">
    <citation type="submission" date="2021-02" db="EMBL/GenBank/DDBJ databases">
        <title>Plant Genome Project.</title>
        <authorList>
            <person name="Zhang R.-G."/>
        </authorList>
    </citation>
    <scope>NUCLEOTIDE SEQUENCE [LARGE SCALE GENOMIC DNA]</scope>
    <source>
        <tissue evidence="3">Leaves</tissue>
    </source>
</reference>
<proteinExistence type="predicted"/>
<accession>A0ABQ8H658</accession>
<protein>
    <submittedName>
        <fullName evidence="3">Uncharacterized protein</fullName>
    </submittedName>
</protein>
<evidence type="ECO:0000313" key="4">
    <source>
        <dbReference type="Proteomes" id="UP000827721"/>
    </source>
</evidence>
<keyword evidence="2" id="KW-0732">Signal</keyword>
<evidence type="ECO:0000313" key="3">
    <source>
        <dbReference type="EMBL" id="KAH7549393.1"/>
    </source>
</evidence>
<sequence>MLFSLVILHFWTVIYSCSSLVPGDVLHFVLLIDPPVGKCKLNIDVAIRNEKSMIDIGAVVRDDADSVLVAISKHDHGSYCPEMEDQEVDSRSKFLKMLQAAASRPCHPPSMERLQELVASENVHMPDHQSYAELIRKTISVNVDDKLKEAIEVLKEEGGSNEGTKRKASRRESLEGELGRRGGAGSGRQEGRPPKIDKTEKMVVYGPKNQRGRPSQPKSEVAQPSGG</sequence>
<feature type="region of interest" description="Disordered" evidence="1">
    <location>
        <begin position="157"/>
        <end position="227"/>
    </location>
</feature>
<evidence type="ECO:0000256" key="2">
    <source>
        <dbReference type="SAM" id="SignalP"/>
    </source>
</evidence>
<feature type="signal peptide" evidence="2">
    <location>
        <begin position="1"/>
        <end position="16"/>
    </location>
</feature>
<feature type="chain" id="PRO_5045281788" evidence="2">
    <location>
        <begin position="17"/>
        <end position="227"/>
    </location>
</feature>
<evidence type="ECO:0000256" key="1">
    <source>
        <dbReference type="SAM" id="MobiDB-lite"/>
    </source>
</evidence>
<feature type="compositionally biased region" description="Basic and acidic residues" evidence="1">
    <location>
        <begin position="170"/>
        <end position="180"/>
    </location>
</feature>
<keyword evidence="4" id="KW-1185">Reference proteome</keyword>